<dbReference type="Gene3D" id="3.30.420.10">
    <property type="entry name" value="Ribonuclease H-like superfamily/Ribonuclease H"/>
    <property type="match status" value="1"/>
</dbReference>
<dbReference type="GO" id="GO:0006298">
    <property type="term" value="P:mismatch repair"/>
    <property type="evidence" value="ECO:0007669"/>
    <property type="project" value="TreeGrafter"/>
</dbReference>
<comment type="cofactor">
    <cofactor evidence="2">
        <name>Mg(2+)</name>
        <dbReference type="ChEBI" id="CHEBI:18420"/>
    </cofactor>
</comment>
<dbReference type="Gene3D" id="1.10.10.460">
    <property type="entry name" value="Ribonuclease hii. Domain 2"/>
    <property type="match status" value="1"/>
</dbReference>
<evidence type="ECO:0000256" key="5">
    <source>
        <dbReference type="ARBA" id="ARBA00022723"/>
    </source>
</evidence>
<evidence type="ECO:0000256" key="2">
    <source>
        <dbReference type="ARBA" id="ARBA00001946"/>
    </source>
</evidence>
<proteinExistence type="inferred from homology"/>
<evidence type="ECO:0000256" key="10">
    <source>
        <dbReference type="SAM" id="MobiDB-lite"/>
    </source>
</evidence>
<dbReference type="Proteomes" id="UP000284375">
    <property type="component" value="Unassembled WGS sequence"/>
</dbReference>
<feature type="region of interest" description="Disordered" evidence="10">
    <location>
        <begin position="295"/>
        <end position="319"/>
    </location>
</feature>
<dbReference type="EMBL" id="LJZO01000002">
    <property type="protein sequence ID" value="ROW04261.1"/>
    <property type="molecule type" value="Genomic_DNA"/>
</dbReference>
<dbReference type="PANTHER" id="PTHR10954">
    <property type="entry name" value="RIBONUCLEASE H2 SUBUNIT A"/>
    <property type="match status" value="1"/>
</dbReference>
<comment type="cofactor">
    <cofactor evidence="8">
        <name>Mn(2+)</name>
        <dbReference type="ChEBI" id="CHEBI:29035"/>
    </cofactor>
    <cofactor evidence="8">
        <name>Mg(2+)</name>
        <dbReference type="ChEBI" id="CHEBI:18420"/>
    </cofactor>
    <text evidence="8">Manganese or magnesium. Binds 1 divalent metal ion per monomer in the absence of substrate. May bind a second metal ion after substrate binding.</text>
</comment>
<feature type="compositionally biased region" description="Basic and acidic residues" evidence="10">
    <location>
        <begin position="302"/>
        <end position="315"/>
    </location>
</feature>
<dbReference type="OrthoDB" id="7462577at2759"/>
<evidence type="ECO:0000259" key="11">
    <source>
        <dbReference type="PROSITE" id="PS51975"/>
    </source>
</evidence>
<feature type="domain" description="RNase H type-2" evidence="11">
    <location>
        <begin position="74"/>
        <end position="364"/>
    </location>
</feature>
<accession>A0A423WLK0</accession>
<dbReference type="InterPro" id="IPR024567">
    <property type="entry name" value="RNase_HII/HIII_dom"/>
</dbReference>
<dbReference type="GO" id="GO:0003723">
    <property type="term" value="F:RNA binding"/>
    <property type="evidence" value="ECO:0007669"/>
    <property type="project" value="UniProtKB-UniRule"/>
</dbReference>
<feature type="binding site" evidence="8">
    <location>
        <position position="227"/>
    </location>
    <ligand>
        <name>a divalent metal cation</name>
        <dbReference type="ChEBI" id="CHEBI:60240"/>
    </ligand>
</feature>
<feature type="compositionally biased region" description="Acidic residues" evidence="10">
    <location>
        <begin position="16"/>
        <end position="27"/>
    </location>
</feature>
<evidence type="ECO:0000256" key="8">
    <source>
        <dbReference type="PROSITE-ProRule" id="PRU01319"/>
    </source>
</evidence>
<evidence type="ECO:0000256" key="6">
    <source>
        <dbReference type="ARBA" id="ARBA00022759"/>
    </source>
</evidence>
<evidence type="ECO:0000256" key="7">
    <source>
        <dbReference type="ARBA" id="ARBA00022801"/>
    </source>
</evidence>
<keyword evidence="6 8" id="KW-0255">Endonuclease</keyword>
<keyword evidence="13" id="KW-1185">Reference proteome</keyword>
<feature type="region of interest" description="Disordered" evidence="10">
    <location>
        <begin position="134"/>
        <end position="167"/>
    </location>
</feature>
<feature type="region of interest" description="Disordered" evidence="10">
    <location>
        <begin position="1"/>
        <end position="36"/>
    </location>
</feature>
<organism evidence="12 13">
    <name type="scientific">Cytospora chrysosperma</name>
    <name type="common">Cytospora canker fungus</name>
    <name type="synonym">Sphaeria chrysosperma</name>
    <dbReference type="NCBI Taxonomy" id="252740"/>
    <lineage>
        <taxon>Eukaryota</taxon>
        <taxon>Fungi</taxon>
        <taxon>Dikarya</taxon>
        <taxon>Ascomycota</taxon>
        <taxon>Pezizomycotina</taxon>
        <taxon>Sordariomycetes</taxon>
        <taxon>Sordariomycetidae</taxon>
        <taxon>Diaporthales</taxon>
        <taxon>Cytosporaceae</taxon>
        <taxon>Cytospora</taxon>
    </lineage>
</organism>
<dbReference type="SUPFAM" id="SSF53098">
    <property type="entry name" value="Ribonuclease H-like"/>
    <property type="match status" value="1"/>
</dbReference>
<dbReference type="InterPro" id="IPR023160">
    <property type="entry name" value="RNase_HII_hlx-loop-hlx_cap_dom"/>
</dbReference>
<dbReference type="STRING" id="252740.A0A423WLK0"/>
<dbReference type="InterPro" id="IPR001352">
    <property type="entry name" value="RNase_HII/HIII"/>
</dbReference>
<evidence type="ECO:0000256" key="3">
    <source>
        <dbReference type="ARBA" id="ARBA00007058"/>
    </source>
</evidence>
<dbReference type="GO" id="GO:0046872">
    <property type="term" value="F:metal ion binding"/>
    <property type="evidence" value="ECO:0007669"/>
    <property type="project" value="UniProtKB-KW"/>
</dbReference>
<evidence type="ECO:0000256" key="1">
    <source>
        <dbReference type="ARBA" id="ARBA00000077"/>
    </source>
</evidence>
<keyword evidence="7 8" id="KW-0378">Hydrolase</keyword>
<protein>
    <recommendedName>
        <fullName evidence="9">Ribonuclease</fullName>
        <ecNumber evidence="9">3.1.26.4</ecNumber>
    </recommendedName>
</protein>
<dbReference type="AlphaFoldDB" id="A0A423WLK0"/>
<feature type="compositionally biased region" description="Low complexity" evidence="10">
    <location>
        <begin position="135"/>
        <end position="157"/>
    </location>
</feature>
<sequence length="412" mass="43452">MQDTQMVDLDPAALDVEQEDDDDDDETTTPPTSGIFVPPSIHRAPILAGDSYTHFSPVPPALRSPTSDPADAVPCCLGVDEAGRGPVLGPMVYGVFYLPLELSDPLLRAAAHRFDDSKVLTPAVRSALMEKLCTPSASASPDDGGAGAQAQAQAQAPDGDKQQLQQQLHSHCGWATAALSARDISAGMLRPPAASAYNLNMQAMDATVALVRGVLARGVNVRDIYVDTVGPPAAYQARLQRLFPSARVTVAKKADSLYPCVSAASVCAKVTRDAALEVLHGRHAGAAAAAAAVVDGSEEEEKGQGKEKGKEKEKGAAMAWGSGYPSDPRCVSWMKGNMHPVFGWGPECRFSWGTAKDMIEGGKGAGVKVDWPVEDDGDTARLTDFFMASNDRENDADELGTWFGTPAGLEAF</sequence>
<feature type="binding site" evidence="8">
    <location>
        <position position="81"/>
    </location>
    <ligand>
        <name>a divalent metal cation</name>
        <dbReference type="ChEBI" id="CHEBI:60240"/>
    </ligand>
</feature>
<dbReference type="PANTHER" id="PTHR10954:SF7">
    <property type="entry name" value="RIBONUCLEASE H2 SUBUNIT A"/>
    <property type="match status" value="1"/>
</dbReference>
<dbReference type="EC" id="3.1.26.4" evidence="9"/>
<dbReference type="Pfam" id="PF01351">
    <property type="entry name" value="RNase_HII"/>
    <property type="match status" value="1"/>
</dbReference>
<reference evidence="12 13" key="1">
    <citation type="submission" date="2015-09" db="EMBL/GenBank/DDBJ databases">
        <title>Host preference determinants of Valsa canker pathogens revealed by comparative genomics.</title>
        <authorList>
            <person name="Yin Z."/>
            <person name="Huang L."/>
        </authorList>
    </citation>
    <scope>NUCLEOTIDE SEQUENCE [LARGE SCALE GENOMIC DNA]</scope>
    <source>
        <strain evidence="12 13">YSFL</strain>
    </source>
</reference>
<evidence type="ECO:0000256" key="4">
    <source>
        <dbReference type="ARBA" id="ARBA00022722"/>
    </source>
</evidence>
<dbReference type="GO" id="GO:0004523">
    <property type="term" value="F:RNA-DNA hybrid ribonuclease activity"/>
    <property type="evidence" value="ECO:0007669"/>
    <property type="project" value="UniProtKB-UniRule"/>
</dbReference>
<keyword evidence="5 8" id="KW-0479">Metal-binding</keyword>
<comment type="caution">
    <text evidence="12">The sequence shown here is derived from an EMBL/GenBank/DDBJ whole genome shotgun (WGS) entry which is preliminary data.</text>
</comment>
<keyword evidence="4 8" id="KW-0540">Nuclease</keyword>
<evidence type="ECO:0000313" key="12">
    <source>
        <dbReference type="EMBL" id="ROW04261.1"/>
    </source>
</evidence>
<comment type="function">
    <text evidence="9">Endonuclease that specifically degrades the RNA of RNA-DNA hybrids.</text>
</comment>
<dbReference type="InterPro" id="IPR012337">
    <property type="entry name" value="RNaseH-like_sf"/>
</dbReference>
<dbReference type="CDD" id="cd07181">
    <property type="entry name" value="RNase_HII_eukaryota_like"/>
    <property type="match status" value="1"/>
</dbReference>
<evidence type="ECO:0000313" key="13">
    <source>
        <dbReference type="Proteomes" id="UP000284375"/>
    </source>
</evidence>
<comment type="similarity">
    <text evidence="3">Belongs to the RNase HII family. Eukaryotic subfamily.</text>
</comment>
<name>A0A423WLK0_CYTCH</name>
<evidence type="ECO:0000256" key="9">
    <source>
        <dbReference type="RuleBase" id="RU003515"/>
    </source>
</evidence>
<dbReference type="PROSITE" id="PS51975">
    <property type="entry name" value="RNASE_H_2"/>
    <property type="match status" value="1"/>
</dbReference>
<dbReference type="GO" id="GO:0043137">
    <property type="term" value="P:DNA replication, removal of RNA primer"/>
    <property type="evidence" value="ECO:0007669"/>
    <property type="project" value="TreeGrafter"/>
</dbReference>
<gene>
    <name evidence="12" type="ORF">VSDG_01132</name>
</gene>
<feature type="binding site" evidence="8">
    <location>
        <position position="80"/>
    </location>
    <ligand>
        <name>a divalent metal cation</name>
        <dbReference type="ChEBI" id="CHEBI:60240"/>
    </ligand>
</feature>
<dbReference type="FunFam" id="1.10.10.460:FF:000001">
    <property type="entry name" value="Ribonuclease"/>
    <property type="match status" value="1"/>
</dbReference>
<dbReference type="InterPro" id="IPR036397">
    <property type="entry name" value="RNaseH_sf"/>
</dbReference>
<dbReference type="GO" id="GO:0032299">
    <property type="term" value="C:ribonuclease H2 complex"/>
    <property type="evidence" value="ECO:0007669"/>
    <property type="project" value="TreeGrafter"/>
</dbReference>
<comment type="catalytic activity">
    <reaction evidence="1 8 9">
        <text>Endonucleolytic cleavage to 5'-phosphomonoester.</text>
        <dbReference type="EC" id="3.1.26.4"/>
    </reaction>
</comment>